<comment type="subcellular location">
    <subcellularLocation>
        <location evidence="1">Cytoplasm</location>
        <location evidence="1">P-body</location>
    </subcellularLocation>
</comment>
<dbReference type="PROSITE" id="PS51195">
    <property type="entry name" value="Q_MOTIF"/>
    <property type="match status" value="1"/>
</dbReference>
<evidence type="ECO:0000259" key="17">
    <source>
        <dbReference type="PROSITE" id="PS51194"/>
    </source>
</evidence>
<dbReference type="PROSITE" id="PS51192">
    <property type="entry name" value="HELICASE_ATP_BIND_1"/>
    <property type="match status" value="1"/>
</dbReference>
<dbReference type="EMBL" id="CAJNOO010000122">
    <property type="protein sequence ID" value="CAF0815058.1"/>
    <property type="molecule type" value="Genomic_DNA"/>
</dbReference>
<dbReference type="CDD" id="cd00112">
    <property type="entry name" value="LDLa"/>
    <property type="match status" value="1"/>
</dbReference>
<dbReference type="Proteomes" id="UP000663882">
    <property type="component" value="Unassembled WGS sequence"/>
</dbReference>
<dbReference type="GO" id="GO:0003723">
    <property type="term" value="F:RNA binding"/>
    <property type="evidence" value="ECO:0007669"/>
    <property type="project" value="UniProtKB-KW"/>
</dbReference>
<dbReference type="InterPro" id="IPR027417">
    <property type="entry name" value="P-loop_NTPase"/>
</dbReference>
<dbReference type="InterPro" id="IPR000629">
    <property type="entry name" value="RNA-helicase_DEAD-box_CS"/>
</dbReference>
<gene>
    <name evidence="19" type="ORF">RFH988_LOCUS4636</name>
</gene>
<accession>A0A813TWA5</accession>
<keyword evidence="6 13" id="KW-0347">Helicase</keyword>
<evidence type="ECO:0000256" key="4">
    <source>
        <dbReference type="ARBA" id="ARBA00022741"/>
    </source>
</evidence>
<dbReference type="OrthoDB" id="10265785at2759"/>
<protein>
    <recommendedName>
        <fullName evidence="2">RNA helicase</fullName>
        <ecNumber evidence="2">3.6.4.13</ecNumber>
    </recommendedName>
</protein>
<evidence type="ECO:0000256" key="7">
    <source>
        <dbReference type="ARBA" id="ARBA00022840"/>
    </source>
</evidence>
<evidence type="ECO:0000256" key="8">
    <source>
        <dbReference type="ARBA" id="ARBA00022884"/>
    </source>
</evidence>
<dbReference type="InterPro" id="IPR014014">
    <property type="entry name" value="RNA_helicase_DEAD_Q_motif"/>
</dbReference>
<feature type="compositionally biased region" description="Basic and acidic residues" evidence="14">
    <location>
        <begin position="46"/>
        <end position="67"/>
    </location>
</feature>
<feature type="transmembrane region" description="Helical" evidence="15">
    <location>
        <begin position="471"/>
        <end position="500"/>
    </location>
</feature>
<evidence type="ECO:0000256" key="3">
    <source>
        <dbReference type="ARBA" id="ARBA00022490"/>
    </source>
</evidence>
<dbReference type="GO" id="GO:0000932">
    <property type="term" value="C:P-body"/>
    <property type="evidence" value="ECO:0007669"/>
    <property type="project" value="UniProtKB-SubCell"/>
</dbReference>
<evidence type="ECO:0000256" key="9">
    <source>
        <dbReference type="ARBA" id="ARBA00023157"/>
    </source>
</evidence>
<proteinExistence type="inferred from homology"/>
<dbReference type="GO" id="GO:0005524">
    <property type="term" value="F:ATP binding"/>
    <property type="evidence" value="ECO:0007669"/>
    <property type="project" value="UniProtKB-KW"/>
</dbReference>
<feature type="compositionally biased region" description="Low complexity" evidence="14">
    <location>
        <begin position="31"/>
        <end position="45"/>
    </location>
</feature>
<keyword evidence="9" id="KW-1015">Disulfide bond</keyword>
<dbReference type="SMART" id="SM00490">
    <property type="entry name" value="HELICc"/>
    <property type="match status" value="1"/>
</dbReference>
<dbReference type="Gene3D" id="3.40.50.300">
    <property type="entry name" value="P-loop containing nucleotide triphosphate hydrolases"/>
    <property type="match status" value="2"/>
</dbReference>
<dbReference type="FunFam" id="3.40.50.300:FF:000364">
    <property type="entry name" value="ATP-dependent RNA helicase DDX6"/>
    <property type="match status" value="1"/>
</dbReference>
<feature type="compositionally biased region" description="Low complexity" evidence="14">
    <location>
        <begin position="8"/>
        <end position="20"/>
    </location>
</feature>
<evidence type="ECO:0000256" key="5">
    <source>
        <dbReference type="ARBA" id="ARBA00022801"/>
    </source>
</evidence>
<feature type="short sequence motif" description="Q motif" evidence="12">
    <location>
        <begin position="76"/>
        <end position="104"/>
    </location>
</feature>
<comment type="caution">
    <text evidence="19">The sequence shown here is derived from an EMBL/GenBank/DDBJ whole genome shotgun (WGS) entry which is preliminary data.</text>
</comment>
<dbReference type="InterPro" id="IPR002172">
    <property type="entry name" value="LDrepeatLR_classA_rpt"/>
</dbReference>
<dbReference type="InterPro" id="IPR001650">
    <property type="entry name" value="Helicase_C-like"/>
</dbReference>
<dbReference type="PROSITE" id="PS51194">
    <property type="entry name" value="HELICASE_CTER"/>
    <property type="match status" value="1"/>
</dbReference>
<feature type="domain" description="Helicase C-terminal" evidence="17">
    <location>
        <begin position="287"/>
        <end position="447"/>
    </location>
</feature>
<feature type="region of interest" description="Disordered" evidence="14">
    <location>
        <begin position="1"/>
        <end position="72"/>
    </location>
</feature>
<dbReference type="GO" id="GO:0016787">
    <property type="term" value="F:hydrolase activity"/>
    <property type="evidence" value="ECO:0007669"/>
    <property type="project" value="UniProtKB-KW"/>
</dbReference>
<keyword evidence="5 13" id="KW-0378">Hydrolase</keyword>
<feature type="domain" description="Helicase ATP-binding" evidence="16">
    <location>
        <begin position="107"/>
        <end position="277"/>
    </location>
</feature>
<dbReference type="PANTHER" id="PTHR47960">
    <property type="entry name" value="DEAD-BOX ATP-DEPENDENT RNA HELICASE 50"/>
    <property type="match status" value="1"/>
</dbReference>
<feature type="transmembrane region" description="Helical" evidence="15">
    <location>
        <begin position="512"/>
        <end position="539"/>
    </location>
</feature>
<evidence type="ECO:0000259" key="16">
    <source>
        <dbReference type="PROSITE" id="PS51192"/>
    </source>
</evidence>
<keyword evidence="15" id="KW-0472">Membrane</keyword>
<evidence type="ECO:0000256" key="13">
    <source>
        <dbReference type="RuleBase" id="RU000492"/>
    </source>
</evidence>
<sequence length="616" mass="70865">MIGGSSTGGKTSSSSVPFSSTNTDGYDKNKINNGNTSTTNSTITINKDDPDWKSKLNIPEQDHRARTSDVTNTSGHDFEDYCLKRELLMGIYEKGWEKPSPIQEHSIPIALTGRDVLARAKNGTGKTGAYTIPIVERIDPNKNVIQAVILVPTRELALQTSAICMELSKHIQLRVMVTTGGASVREDIARLQDIVHIVIATPGRLLDLVQKDLAKLDSCRVIVLDEADKLLSQDFNHLLDDVIYHLPQDRQIMLYSATFPLTVDDFIKKHMHNPYEINLMEELTLKGITQYYAFVQERQKVHCLNTLFSKLQINQSIIFCNSTQRVELLAKKITDLGYSCYYIHSKMRQDHRNRVFHDFRTGLCRNLVCSDLFTRGIDIQAVNVVINFDFPKLSFLPKHRCDNIVDCSDFRDELNCIDNNNISNKQRNFYHNNRLCEEKYFNPFNIYPPKIDSSLLELYPYPNQRIIYLNLIYYLQLCVFYGITSGLIFIFLSIISLFFIACCHHKYQSVPFYFYNLWILLSCLSICIGLLSFVFIWIWKKEILLDYEKNSPLNIMIYERNPTLQNLEFFGLSFWLGCGAALTTFICLLLSCCICCTIGSSRSDNKEYEIMHMQSY</sequence>
<dbReference type="AlphaFoldDB" id="A0A813TWA5"/>
<evidence type="ECO:0000313" key="20">
    <source>
        <dbReference type="Proteomes" id="UP000663882"/>
    </source>
</evidence>
<dbReference type="EC" id="3.6.4.13" evidence="2"/>
<comment type="catalytic activity">
    <reaction evidence="11">
        <text>ATP + H2O = ADP + phosphate + H(+)</text>
        <dbReference type="Rhea" id="RHEA:13065"/>
        <dbReference type="ChEBI" id="CHEBI:15377"/>
        <dbReference type="ChEBI" id="CHEBI:15378"/>
        <dbReference type="ChEBI" id="CHEBI:30616"/>
        <dbReference type="ChEBI" id="CHEBI:43474"/>
        <dbReference type="ChEBI" id="CHEBI:456216"/>
        <dbReference type="EC" id="3.6.4.13"/>
    </reaction>
</comment>
<evidence type="ECO:0000256" key="10">
    <source>
        <dbReference type="ARBA" id="ARBA00038316"/>
    </source>
</evidence>
<name>A0A813TWA5_9BILA</name>
<organism evidence="19 20">
    <name type="scientific">Rotaria sordida</name>
    <dbReference type="NCBI Taxonomy" id="392033"/>
    <lineage>
        <taxon>Eukaryota</taxon>
        <taxon>Metazoa</taxon>
        <taxon>Spiralia</taxon>
        <taxon>Gnathifera</taxon>
        <taxon>Rotifera</taxon>
        <taxon>Eurotatoria</taxon>
        <taxon>Bdelloidea</taxon>
        <taxon>Philodinida</taxon>
        <taxon>Philodinidae</taxon>
        <taxon>Rotaria</taxon>
    </lineage>
</organism>
<evidence type="ECO:0000256" key="15">
    <source>
        <dbReference type="SAM" id="Phobius"/>
    </source>
</evidence>
<dbReference type="Pfam" id="PF00270">
    <property type="entry name" value="DEAD"/>
    <property type="match status" value="1"/>
</dbReference>
<evidence type="ECO:0000256" key="2">
    <source>
        <dbReference type="ARBA" id="ARBA00012552"/>
    </source>
</evidence>
<dbReference type="CDD" id="cd17940">
    <property type="entry name" value="DEADc_DDX6"/>
    <property type="match status" value="1"/>
</dbReference>
<dbReference type="InterPro" id="IPR014001">
    <property type="entry name" value="Helicase_ATP-bd"/>
</dbReference>
<dbReference type="SMART" id="SM00487">
    <property type="entry name" value="DEXDc"/>
    <property type="match status" value="1"/>
</dbReference>
<feature type="transmembrane region" description="Helical" evidence="15">
    <location>
        <begin position="574"/>
        <end position="598"/>
    </location>
</feature>
<dbReference type="SUPFAM" id="SSF52540">
    <property type="entry name" value="P-loop containing nucleoside triphosphate hydrolases"/>
    <property type="match status" value="2"/>
</dbReference>
<dbReference type="InterPro" id="IPR011545">
    <property type="entry name" value="DEAD/DEAH_box_helicase_dom"/>
</dbReference>
<feature type="domain" description="DEAD-box RNA helicase Q" evidence="18">
    <location>
        <begin position="76"/>
        <end position="104"/>
    </location>
</feature>
<evidence type="ECO:0000313" key="19">
    <source>
        <dbReference type="EMBL" id="CAF0815058.1"/>
    </source>
</evidence>
<evidence type="ECO:0000259" key="18">
    <source>
        <dbReference type="PROSITE" id="PS51195"/>
    </source>
</evidence>
<dbReference type="GO" id="GO:0003724">
    <property type="term" value="F:RNA helicase activity"/>
    <property type="evidence" value="ECO:0007669"/>
    <property type="project" value="UniProtKB-EC"/>
</dbReference>
<dbReference type="CDD" id="cd18787">
    <property type="entry name" value="SF2_C_DEAD"/>
    <property type="match status" value="1"/>
</dbReference>
<evidence type="ECO:0000256" key="1">
    <source>
        <dbReference type="ARBA" id="ARBA00004201"/>
    </source>
</evidence>
<evidence type="ECO:0000256" key="11">
    <source>
        <dbReference type="ARBA" id="ARBA00047984"/>
    </source>
</evidence>
<keyword evidence="8" id="KW-0694">RNA-binding</keyword>
<evidence type="ECO:0000256" key="6">
    <source>
        <dbReference type="ARBA" id="ARBA00022806"/>
    </source>
</evidence>
<evidence type="ECO:0000256" key="14">
    <source>
        <dbReference type="SAM" id="MobiDB-lite"/>
    </source>
</evidence>
<keyword evidence="4 13" id="KW-0547">Nucleotide-binding</keyword>
<keyword evidence="7 13" id="KW-0067">ATP-binding</keyword>
<keyword evidence="3" id="KW-0963">Cytoplasm</keyword>
<reference evidence="19" key="1">
    <citation type="submission" date="2021-02" db="EMBL/GenBank/DDBJ databases">
        <authorList>
            <person name="Nowell W R."/>
        </authorList>
    </citation>
    <scope>NUCLEOTIDE SEQUENCE</scope>
</reference>
<keyword evidence="15" id="KW-0812">Transmembrane</keyword>
<comment type="similarity">
    <text evidence="10">Belongs to the DEAD box helicase family. DDX6/DHH1 subfamily.</text>
</comment>
<dbReference type="PROSITE" id="PS00039">
    <property type="entry name" value="DEAD_ATP_HELICASE"/>
    <property type="match status" value="1"/>
</dbReference>
<evidence type="ECO:0000256" key="12">
    <source>
        <dbReference type="PROSITE-ProRule" id="PRU00552"/>
    </source>
</evidence>
<dbReference type="Pfam" id="PF00271">
    <property type="entry name" value="Helicase_C"/>
    <property type="match status" value="1"/>
</dbReference>
<keyword evidence="15" id="KW-1133">Transmembrane helix</keyword>